<evidence type="ECO:0000313" key="2">
    <source>
        <dbReference type="Proteomes" id="UP000008467"/>
    </source>
</evidence>
<sequence>MRHFKVGVYAICKNEEKFAEAWMNSMSEADIIVVTDTGSTDKTVEILETKGAVVYKEEIIPWRFDVARNISLEHLPENVDICVCTDLDEMLVPGWRETLESTWQKGIHQGKYLYNWNLNPDGTPNSQFTYFKVHDRQHFRWVYPVHEVLEYVGKEPYREVFIEGMVLNHYPDSTKSRDSYLELLEMAIEESPEDDRMTYYLGREYMYKEKSQQCIDTLIRYLQLKSAVWKEERCAAMRWIATSYGNLGEGKEAEAWYYRAIAEVPYMREAYVEMAQYAYLKEEWITVFMMANEALKIKEKSKCYINMGYAWNETPYDLAALGAYYLGMYDKALVYAKEANIINPNNQRIKNNLKLIQDKCLELAQKKVTKIQAKEELVHTLLLLFRNEHLSEDQELAMTCLFSLEEAKYKTVIIYNQGCLSNQELEKFLEKFKLNFIIIGEGKNVGIPVGRQRCFEYIWTHRRETKYISELHLDMIFSPLWEEALVGYLRTHEEPMISCGIIDKSGDMKFSGNTIREIPRDGTEMQKFLRNLTSNKIVHGFTHPCIHVSHILEEVGGYDLRFLEGKHCFEDDSLLLGYYYYYGTKAKWYPKVNYQSVVYHAIAMQRLEVADDITVNFNGLVKQYGAMGLKYLSELHKSSWQVDFFQEQFLNQ</sequence>
<dbReference type="RefSeq" id="WP_013656148.1">
    <property type="nucleotide sequence ID" value="NC_015275.1"/>
</dbReference>
<gene>
    <name evidence="1" type="ordered locus">Clole_1119</name>
</gene>
<accession>F2JSL5</accession>
<reference evidence="1 2" key="1">
    <citation type="journal article" date="2011" name="J. Bacteriol.">
        <title>Complete genome sequence of the cellulose-degrading bacterium Cellulosilyticum lentocellum.</title>
        <authorList>
            <consortium name="US DOE Joint Genome Institute"/>
            <person name="Miller D.A."/>
            <person name="Suen G."/>
            <person name="Bruce D."/>
            <person name="Copeland A."/>
            <person name="Cheng J.F."/>
            <person name="Detter C."/>
            <person name="Goodwin L.A."/>
            <person name="Han C.S."/>
            <person name="Hauser L.J."/>
            <person name="Land M.L."/>
            <person name="Lapidus A."/>
            <person name="Lucas S."/>
            <person name="Meincke L."/>
            <person name="Pitluck S."/>
            <person name="Tapia R."/>
            <person name="Teshima H."/>
            <person name="Woyke T."/>
            <person name="Fox B.G."/>
            <person name="Angert E.R."/>
            <person name="Currie C.R."/>
        </authorList>
    </citation>
    <scope>NUCLEOTIDE SEQUENCE [LARGE SCALE GENOMIC DNA]</scope>
    <source>
        <strain evidence="2">ATCC 49066 / DSM 5427 / NCIMB 11756 / RHM5</strain>
    </source>
</reference>
<dbReference type="Proteomes" id="UP000008467">
    <property type="component" value="Chromosome"/>
</dbReference>
<dbReference type="eggNOG" id="COG0463">
    <property type="taxonomic scope" value="Bacteria"/>
</dbReference>
<name>F2JSL5_CELLD</name>
<dbReference type="Gene3D" id="3.90.550.10">
    <property type="entry name" value="Spore Coat Polysaccharide Biosynthesis Protein SpsA, Chain A"/>
    <property type="match status" value="2"/>
</dbReference>
<evidence type="ECO:0008006" key="3">
    <source>
        <dbReference type="Google" id="ProtNLM"/>
    </source>
</evidence>
<dbReference type="KEGG" id="cle:Clole_1119"/>
<dbReference type="SUPFAM" id="SSF48452">
    <property type="entry name" value="TPR-like"/>
    <property type="match status" value="1"/>
</dbReference>
<dbReference type="SUPFAM" id="SSF53448">
    <property type="entry name" value="Nucleotide-diphospho-sugar transferases"/>
    <property type="match status" value="2"/>
</dbReference>
<evidence type="ECO:0000313" key="1">
    <source>
        <dbReference type="EMBL" id="ADZ82849.1"/>
    </source>
</evidence>
<protein>
    <recommendedName>
        <fullName evidence="3">Glycosyl transferase family 2</fullName>
    </recommendedName>
</protein>
<dbReference type="AlphaFoldDB" id="F2JSL5"/>
<dbReference type="PANTHER" id="PTHR43630">
    <property type="entry name" value="POLY-BETA-1,6-N-ACETYL-D-GLUCOSAMINE SYNTHASE"/>
    <property type="match status" value="1"/>
</dbReference>
<keyword evidence="2" id="KW-1185">Reference proteome</keyword>
<proteinExistence type="predicted"/>
<dbReference type="STRING" id="642492.Clole_1119"/>
<dbReference type="HOGENOM" id="CLU_420170_0_0_9"/>
<dbReference type="PANTHER" id="PTHR43630:SF2">
    <property type="entry name" value="GLYCOSYLTRANSFERASE"/>
    <property type="match status" value="1"/>
</dbReference>
<dbReference type="Gene3D" id="1.25.40.10">
    <property type="entry name" value="Tetratricopeptide repeat domain"/>
    <property type="match status" value="2"/>
</dbReference>
<organism evidence="1 2">
    <name type="scientific">Cellulosilyticum lentocellum (strain ATCC 49066 / DSM 5427 / NCIMB 11756 / RHM5)</name>
    <name type="common">Clostridium lentocellum</name>
    <dbReference type="NCBI Taxonomy" id="642492"/>
    <lineage>
        <taxon>Bacteria</taxon>
        <taxon>Bacillati</taxon>
        <taxon>Bacillota</taxon>
        <taxon>Clostridia</taxon>
        <taxon>Lachnospirales</taxon>
        <taxon>Cellulosilyticaceae</taxon>
        <taxon>Cellulosilyticum</taxon>
    </lineage>
</organism>
<dbReference type="InterPro" id="IPR011990">
    <property type="entry name" value="TPR-like_helical_dom_sf"/>
</dbReference>
<dbReference type="EMBL" id="CP002582">
    <property type="protein sequence ID" value="ADZ82849.1"/>
    <property type="molecule type" value="Genomic_DNA"/>
</dbReference>
<dbReference type="InterPro" id="IPR029044">
    <property type="entry name" value="Nucleotide-diphossugar_trans"/>
</dbReference>